<dbReference type="GO" id="GO:0120159">
    <property type="term" value="F:rRNA pseudouridine synthase activity"/>
    <property type="evidence" value="ECO:0007669"/>
    <property type="project" value="UniProtKB-ARBA"/>
</dbReference>
<evidence type="ECO:0000256" key="4">
    <source>
        <dbReference type="PROSITE-ProRule" id="PRU00182"/>
    </source>
</evidence>
<dbReference type="OrthoDB" id="9807213at2"/>
<dbReference type="InterPro" id="IPR006145">
    <property type="entry name" value="PsdUridine_synth_RsuA/RluA"/>
</dbReference>
<dbReference type="InterPro" id="IPR002942">
    <property type="entry name" value="S4_RNA-bd"/>
</dbReference>
<evidence type="ECO:0000256" key="3">
    <source>
        <dbReference type="ARBA" id="ARBA00023235"/>
    </source>
</evidence>
<gene>
    <name evidence="8" type="ORF">C5Q98_03725</name>
</gene>
<dbReference type="Gene3D" id="3.30.70.1560">
    <property type="entry name" value="Alpha-L RNA-binding motif"/>
    <property type="match status" value="1"/>
</dbReference>
<feature type="domain" description="Pseudouridine synthase RsuA/RluA-like" evidence="6">
    <location>
        <begin position="63"/>
        <end position="195"/>
    </location>
</feature>
<keyword evidence="3 5" id="KW-0413">Isomerase</keyword>
<evidence type="ECO:0000313" key="8">
    <source>
        <dbReference type="EMBL" id="AVM43127.1"/>
    </source>
</evidence>
<dbReference type="Proteomes" id="UP000237947">
    <property type="component" value="Chromosome"/>
</dbReference>
<evidence type="ECO:0000256" key="1">
    <source>
        <dbReference type="ARBA" id="ARBA00008348"/>
    </source>
</evidence>
<sequence length="244" mass="28055">MRLDRILANSGLGTRKEVKEFIRKGRISLHGEILRSGKIQISDADKNDLLFDNEAINVSKHLYYIMNKPTGFITSMDIEDPNALVQILPDIFSHKKIMPVGRLDKDTSGLLIFTNNGELMHRLLSPKYKIPRVYYLEVDILDHVFNEDDIEEVKQGVWLNEEEQALPAELEIISDTSAYLTLYEGKFHEVKRIMHALGKEVTVLHRVSYGSIELQDEADSEIRELNKSECLELLESVRMKSDKL</sequence>
<organism evidence="8 9">
    <name type="scientific">Fastidiosipila sanguinis</name>
    <dbReference type="NCBI Taxonomy" id="236753"/>
    <lineage>
        <taxon>Bacteria</taxon>
        <taxon>Bacillati</taxon>
        <taxon>Bacillota</taxon>
        <taxon>Clostridia</taxon>
        <taxon>Eubacteriales</taxon>
        <taxon>Oscillospiraceae</taxon>
        <taxon>Fastidiosipila</taxon>
    </lineage>
</organism>
<dbReference type="GO" id="GO:0003723">
    <property type="term" value="F:RNA binding"/>
    <property type="evidence" value="ECO:0007669"/>
    <property type="project" value="UniProtKB-KW"/>
</dbReference>
<dbReference type="NCBIfam" id="TIGR00093">
    <property type="entry name" value="pseudouridine synthase"/>
    <property type="match status" value="1"/>
</dbReference>
<evidence type="ECO:0000256" key="2">
    <source>
        <dbReference type="ARBA" id="ARBA00022884"/>
    </source>
</evidence>
<dbReference type="GO" id="GO:0000455">
    <property type="term" value="P:enzyme-directed rRNA pseudouridine synthesis"/>
    <property type="evidence" value="ECO:0007669"/>
    <property type="project" value="UniProtKB-ARBA"/>
</dbReference>
<dbReference type="InterPro" id="IPR036986">
    <property type="entry name" value="S4_RNA-bd_sf"/>
</dbReference>
<accession>A0A2S0KQ35</accession>
<comment type="similarity">
    <text evidence="1 5">Belongs to the pseudouridine synthase RsuA family.</text>
</comment>
<dbReference type="Pfam" id="PF01479">
    <property type="entry name" value="S4"/>
    <property type="match status" value="1"/>
</dbReference>
<dbReference type="PANTHER" id="PTHR47683:SF4">
    <property type="entry name" value="PSEUDOURIDINE SYNTHASE"/>
    <property type="match status" value="1"/>
</dbReference>
<dbReference type="PANTHER" id="PTHR47683">
    <property type="entry name" value="PSEUDOURIDINE SYNTHASE FAMILY PROTEIN-RELATED"/>
    <property type="match status" value="1"/>
</dbReference>
<dbReference type="Gene3D" id="3.30.70.580">
    <property type="entry name" value="Pseudouridine synthase I, catalytic domain, N-terminal subdomain"/>
    <property type="match status" value="1"/>
</dbReference>
<evidence type="ECO:0000256" key="5">
    <source>
        <dbReference type="RuleBase" id="RU003887"/>
    </source>
</evidence>
<dbReference type="SUPFAM" id="SSF55174">
    <property type="entry name" value="Alpha-L RNA-binding motif"/>
    <property type="match status" value="1"/>
</dbReference>
<feature type="domain" description="RNA-binding S4" evidence="7">
    <location>
        <begin position="1"/>
        <end position="36"/>
    </location>
</feature>
<keyword evidence="2 4" id="KW-0694">RNA-binding</keyword>
<dbReference type="KEGG" id="fsa:C5Q98_03725"/>
<protein>
    <recommendedName>
        <fullName evidence="5">Pseudouridine synthase</fullName>
        <ecNumber evidence="5">5.4.99.-</ecNumber>
    </recommendedName>
</protein>
<dbReference type="RefSeq" id="WP_106013072.1">
    <property type="nucleotide sequence ID" value="NZ_CP027226.1"/>
</dbReference>
<dbReference type="Pfam" id="PF00849">
    <property type="entry name" value="PseudoU_synth_2"/>
    <property type="match status" value="1"/>
</dbReference>
<dbReference type="InterPro" id="IPR018496">
    <property type="entry name" value="PsdUridine_synth_RsuA/RluB_CS"/>
</dbReference>
<dbReference type="EC" id="5.4.99.-" evidence="5"/>
<evidence type="ECO:0000259" key="7">
    <source>
        <dbReference type="Pfam" id="PF01479"/>
    </source>
</evidence>
<dbReference type="EMBL" id="CP027226">
    <property type="protein sequence ID" value="AVM43127.1"/>
    <property type="molecule type" value="Genomic_DNA"/>
</dbReference>
<proteinExistence type="inferred from homology"/>
<evidence type="ECO:0000259" key="6">
    <source>
        <dbReference type="Pfam" id="PF00849"/>
    </source>
</evidence>
<evidence type="ECO:0000313" key="9">
    <source>
        <dbReference type="Proteomes" id="UP000237947"/>
    </source>
</evidence>
<dbReference type="Gene3D" id="3.10.290.10">
    <property type="entry name" value="RNA-binding S4 domain"/>
    <property type="match status" value="1"/>
</dbReference>
<dbReference type="InterPro" id="IPR020103">
    <property type="entry name" value="PsdUridine_synth_cat_dom_sf"/>
</dbReference>
<dbReference type="PROSITE" id="PS01149">
    <property type="entry name" value="PSI_RSU"/>
    <property type="match status" value="1"/>
</dbReference>
<reference evidence="9" key="1">
    <citation type="submission" date="2018-02" db="EMBL/GenBank/DDBJ databases">
        <authorList>
            <person name="Holder M.E."/>
            <person name="Ajami N.J."/>
            <person name="Petrosino J.F."/>
        </authorList>
    </citation>
    <scope>NUCLEOTIDE SEQUENCE [LARGE SCALE GENOMIC DNA]</scope>
    <source>
        <strain evidence="9">CCUG 47711</strain>
    </source>
</reference>
<dbReference type="PROSITE" id="PS50889">
    <property type="entry name" value="S4"/>
    <property type="match status" value="1"/>
</dbReference>
<dbReference type="AlphaFoldDB" id="A0A2S0KQ35"/>
<keyword evidence="9" id="KW-1185">Reference proteome</keyword>
<dbReference type="InterPro" id="IPR020094">
    <property type="entry name" value="TruA/RsuA/RluB/E/F_N"/>
</dbReference>
<dbReference type="InterPro" id="IPR042092">
    <property type="entry name" value="PsdUridine_s_RsuA/RluB/E/F_cat"/>
</dbReference>
<dbReference type="SUPFAM" id="SSF55120">
    <property type="entry name" value="Pseudouridine synthase"/>
    <property type="match status" value="1"/>
</dbReference>
<dbReference type="InterPro" id="IPR000748">
    <property type="entry name" value="PsdUridine_synth_RsuA/RluB/E/F"/>
</dbReference>
<dbReference type="InterPro" id="IPR050343">
    <property type="entry name" value="RsuA_PseudoU_synthase"/>
</dbReference>
<name>A0A2S0KQ35_9FIRM</name>